<comment type="caution">
    <text evidence="1">The sequence shown here is derived from an EMBL/GenBank/DDBJ whole genome shotgun (WGS) entry which is preliminary data.</text>
</comment>
<sequence>MLAVQEAGRQAGKQVSKQAVQTLSDTRILLFPPPPPPPPSTTTATLACSNERVQAHYDPRVTRGSPSRIPSPKVCRISKLRLASSHGTPALCALFPVHPPIALHRLATQARGSLHANQASKGPSRIGSTQLFKHTTSRAC</sequence>
<organism evidence="1 2">
    <name type="scientific">Portunus trituberculatus</name>
    <name type="common">Swimming crab</name>
    <name type="synonym">Neptunus trituberculatus</name>
    <dbReference type="NCBI Taxonomy" id="210409"/>
    <lineage>
        <taxon>Eukaryota</taxon>
        <taxon>Metazoa</taxon>
        <taxon>Ecdysozoa</taxon>
        <taxon>Arthropoda</taxon>
        <taxon>Crustacea</taxon>
        <taxon>Multicrustacea</taxon>
        <taxon>Malacostraca</taxon>
        <taxon>Eumalacostraca</taxon>
        <taxon>Eucarida</taxon>
        <taxon>Decapoda</taxon>
        <taxon>Pleocyemata</taxon>
        <taxon>Brachyura</taxon>
        <taxon>Eubrachyura</taxon>
        <taxon>Portunoidea</taxon>
        <taxon>Portunidae</taxon>
        <taxon>Portuninae</taxon>
        <taxon>Portunus</taxon>
    </lineage>
</organism>
<accession>A0A5B7K5Q8</accession>
<evidence type="ECO:0000313" key="1">
    <source>
        <dbReference type="EMBL" id="MPD02216.1"/>
    </source>
</evidence>
<reference evidence="1 2" key="1">
    <citation type="submission" date="2019-05" db="EMBL/GenBank/DDBJ databases">
        <title>Another draft genome of Portunus trituberculatus and its Hox gene families provides insights of decapod evolution.</title>
        <authorList>
            <person name="Jeong J.-H."/>
            <person name="Song I."/>
            <person name="Kim S."/>
            <person name="Choi T."/>
            <person name="Kim D."/>
            <person name="Ryu S."/>
            <person name="Kim W."/>
        </authorList>
    </citation>
    <scope>NUCLEOTIDE SEQUENCE [LARGE SCALE GENOMIC DNA]</scope>
    <source>
        <tissue evidence="1">Muscle</tissue>
    </source>
</reference>
<gene>
    <name evidence="1" type="ORF">E2C01_097783</name>
</gene>
<evidence type="ECO:0000313" key="2">
    <source>
        <dbReference type="Proteomes" id="UP000324222"/>
    </source>
</evidence>
<proteinExistence type="predicted"/>
<dbReference type="AlphaFoldDB" id="A0A5B7K5Q8"/>
<dbReference type="EMBL" id="VSRR010130433">
    <property type="protein sequence ID" value="MPD02216.1"/>
    <property type="molecule type" value="Genomic_DNA"/>
</dbReference>
<protein>
    <submittedName>
        <fullName evidence="1">Uncharacterized protein</fullName>
    </submittedName>
</protein>
<dbReference type="Proteomes" id="UP000324222">
    <property type="component" value="Unassembled WGS sequence"/>
</dbReference>
<name>A0A5B7K5Q8_PORTR</name>
<keyword evidence="2" id="KW-1185">Reference proteome</keyword>